<accession>A0A7W8HJQ0</accession>
<reference evidence="3 4" key="1">
    <citation type="submission" date="2020-08" db="EMBL/GenBank/DDBJ databases">
        <title>Genomic Encyclopedia of Type Strains, Phase IV (KMG-IV): sequencing the most valuable type-strain genomes for metagenomic binning, comparative biology and taxonomic classification.</title>
        <authorList>
            <person name="Goeker M."/>
        </authorList>
    </citation>
    <scope>NUCLEOTIDE SEQUENCE [LARGE SCALE GENOMIC DNA]</scope>
    <source>
        <strain evidence="3 4">DSM 29781</strain>
    </source>
</reference>
<feature type="chain" id="PRO_5030575266" description="Ice-binding protein C-terminal domain-containing protein" evidence="1">
    <location>
        <begin position="25"/>
        <end position="209"/>
    </location>
</feature>
<sequence>MNSSFLKNAAIGLVAMAASATASAAIVISTNPADFNLTAVAFPDTAFTTANIVSAGGSVTLDTASGTGNPATTNATYTNWAASPLAGMEYAISGDENFDILFASPQTAFAMNYADDSAISVFTLTFFNGATNVGSTQFTSTAPFAQGKFIGFASDLAFNKVTVREEDGATNTNEYFQFYTATAVPEPASLALLGLGLAGLGMIRRRRAG</sequence>
<keyword evidence="1" id="KW-0732">Signal</keyword>
<protein>
    <recommendedName>
        <fullName evidence="2">Ice-binding protein C-terminal domain-containing protein</fullName>
    </recommendedName>
</protein>
<feature type="domain" description="Ice-binding protein C-terminal" evidence="2">
    <location>
        <begin position="183"/>
        <end position="206"/>
    </location>
</feature>
<dbReference type="AlphaFoldDB" id="A0A7W8HJQ0"/>
<dbReference type="InterPro" id="IPR013424">
    <property type="entry name" value="Ice-binding_C"/>
</dbReference>
<dbReference type="EMBL" id="JACHGB010000006">
    <property type="protein sequence ID" value="MBB5273316.1"/>
    <property type="molecule type" value="Genomic_DNA"/>
</dbReference>
<keyword evidence="4" id="KW-1185">Reference proteome</keyword>
<proteinExistence type="predicted"/>
<comment type="caution">
    <text evidence="3">The sequence shown here is derived from an EMBL/GenBank/DDBJ whole genome shotgun (WGS) entry which is preliminary data.</text>
</comment>
<organism evidence="3 4">
    <name type="scientific">Quisquiliibacterium transsilvanicum</name>
    <dbReference type="NCBI Taxonomy" id="1549638"/>
    <lineage>
        <taxon>Bacteria</taxon>
        <taxon>Pseudomonadati</taxon>
        <taxon>Pseudomonadota</taxon>
        <taxon>Betaproteobacteria</taxon>
        <taxon>Burkholderiales</taxon>
        <taxon>Burkholderiaceae</taxon>
        <taxon>Quisquiliibacterium</taxon>
    </lineage>
</organism>
<evidence type="ECO:0000313" key="4">
    <source>
        <dbReference type="Proteomes" id="UP000532440"/>
    </source>
</evidence>
<dbReference type="RefSeq" id="WP_221302850.1">
    <property type="nucleotide sequence ID" value="NZ_BAABEW010000024.1"/>
</dbReference>
<name>A0A7W8HJQ0_9BURK</name>
<feature type="signal peptide" evidence="1">
    <location>
        <begin position="1"/>
        <end position="24"/>
    </location>
</feature>
<gene>
    <name evidence="3" type="ORF">HNQ70_003344</name>
</gene>
<dbReference type="NCBIfam" id="TIGR02595">
    <property type="entry name" value="PEP_CTERM"/>
    <property type="match status" value="1"/>
</dbReference>
<evidence type="ECO:0000259" key="2">
    <source>
        <dbReference type="Pfam" id="PF07589"/>
    </source>
</evidence>
<evidence type="ECO:0000256" key="1">
    <source>
        <dbReference type="SAM" id="SignalP"/>
    </source>
</evidence>
<dbReference type="Proteomes" id="UP000532440">
    <property type="component" value="Unassembled WGS sequence"/>
</dbReference>
<dbReference type="Pfam" id="PF07589">
    <property type="entry name" value="PEP-CTERM"/>
    <property type="match status" value="1"/>
</dbReference>
<evidence type="ECO:0000313" key="3">
    <source>
        <dbReference type="EMBL" id="MBB5273316.1"/>
    </source>
</evidence>